<dbReference type="CDD" id="cd04670">
    <property type="entry name" value="NUDIX_ASFGF2_Nudt6"/>
    <property type="match status" value="1"/>
</dbReference>
<dbReference type="GO" id="GO:0047631">
    <property type="term" value="F:ADP-ribose diphosphatase activity"/>
    <property type="evidence" value="ECO:0007669"/>
    <property type="project" value="TreeGrafter"/>
</dbReference>
<dbReference type="GO" id="GO:0046872">
    <property type="term" value="F:metal ion binding"/>
    <property type="evidence" value="ECO:0007669"/>
    <property type="project" value="UniProtKB-KW"/>
</dbReference>
<dbReference type="PROSITE" id="PS51462">
    <property type="entry name" value="NUDIX"/>
    <property type="match status" value="1"/>
</dbReference>
<dbReference type="InterPro" id="IPR020084">
    <property type="entry name" value="NUDIX_hydrolase_CS"/>
</dbReference>
<reference evidence="5 6" key="1">
    <citation type="journal article" date="2021" name="Nat. Plants">
        <title>The Taxus genome provides insights into paclitaxel biosynthesis.</title>
        <authorList>
            <person name="Xiong X."/>
            <person name="Gou J."/>
            <person name="Liao Q."/>
            <person name="Li Y."/>
            <person name="Zhou Q."/>
            <person name="Bi G."/>
            <person name="Li C."/>
            <person name="Du R."/>
            <person name="Wang X."/>
            <person name="Sun T."/>
            <person name="Guo L."/>
            <person name="Liang H."/>
            <person name="Lu P."/>
            <person name="Wu Y."/>
            <person name="Zhang Z."/>
            <person name="Ro D.K."/>
            <person name="Shang Y."/>
            <person name="Huang S."/>
            <person name="Yan J."/>
        </authorList>
    </citation>
    <scope>NUCLEOTIDE SEQUENCE [LARGE SCALE GENOMIC DNA]</scope>
    <source>
        <strain evidence="5">Ta-2019</strain>
    </source>
</reference>
<evidence type="ECO:0000313" key="5">
    <source>
        <dbReference type="EMBL" id="KAH9318476.1"/>
    </source>
</evidence>
<evidence type="ECO:0000256" key="1">
    <source>
        <dbReference type="ARBA" id="ARBA00005582"/>
    </source>
</evidence>
<dbReference type="GO" id="GO:0035529">
    <property type="term" value="F:NADH pyrophosphatase activity"/>
    <property type="evidence" value="ECO:0007669"/>
    <property type="project" value="TreeGrafter"/>
</dbReference>
<accession>A0AA38G7N6</accession>
<name>A0AA38G7N6_TAXCH</name>
<dbReference type="AlphaFoldDB" id="A0AA38G7N6"/>
<evidence type="ECO:0000256" key="2">
    <source>
        <dbReference type="ARBA" id="ARBA00022723"/>
    </source>
</evidence>
<dbReference type="OMA" id="HAHGGNF"/>
<feature type="non-terminal residue" evidence="5">
    <location>
        <position position="275"/>
    </location>
</feature>
<dbReference type="InterPro" id="IPR040618">
    <property type="entry name" value="Pre-Nudix"/>
</dbReference>
<dbReference type="Proteomes" id="UP000824469">
    <property type="component" value="Unassembled WGS sequence"/>
</dbReference>
<dbReference type="PRINTS" id="PR01356">
    <property type="entry name" value="GFGPROTEIN"/>
</dbReference>
<dbReference type="PANTHER" id="PTHR13994">
    <property type="entry name" value="NUDIX HYDROLASE RELATED"/>
    <property type="match status" value="1"/>
</dbReference>
<sequence length="275" mass="30841">FGLTNPDKQSTLIASLSLGEAALMEYETNGDVLNKPSGQQEPELLNACEDMYDGMIVEPDNLHLDVPGFVSSLKASLSKWAQQGKKGVWIKVPRENANLVPALIQEGFWYHHAERTYVMLVYWIPKSACTLPANASHQVGVGAFVMNDNREVLAVQEKNGPYRGSGIWKMPTGLLHQGEDVFTGVQREVKEETGIDAEFLEVVGIRHFHNAPFNKSDLYIVCILRPLSFDIETQETEITAAQWMPIEEFATQPKYQESEPSKKLLDLCIASFEKR</sequence>
<dbReference type="InterPro" id="IPR000086">
    <property type="entry name" value="NUDIX_hydrolase_dom"/>
</dbReference>
<comment type="similarity">
    <text evidence="1">Belongs to the Nudix hydrolase family.</text>
</comment>
<dbReference type="PANTHER" id="PTHR13994:SF13">
    <property type="entry name" value="FI03680P"/>
    <property type="match status" value="1"/>
</dbReference>
<dbReference type="FunFam" id="3.40.630.30:FF:000016">
    <property type="entry name" value="nudix hydrolase 2"/>
    <property type="match status" value="1"/>
</dbReference>
<dbReference type="Gene3D" id="3.90.79.10">
    <property type="entry name" value="Nucleoside Triphosphate Pyrophosphohydrolase"/>
    <property type="match status" value="1"/>
</dbReference>
<dbReference type="GO" id="GO:0051287">
    <property type="term" value="F:NAD binding"/>
    <property type="evidence" value="ECO:0007669"/>
    <property type="project" value="TreeGrafter"/>
</dbReference>
<feature type="non-terminal residue" evidence="5">
    <location>
        <position position="1"/>
    </location>
</feature>
<dbReference type="Gene3D" id="3.40.630.30">
    <property type="match status" value="1"/>
</dbReference>
<comment type="caution">
    <text evidence="5">The sequence shown here is derived from an EMBL/GenBank/DDBJ whole genome shotgun (WGS) entry which is preliminary data.</text>
</comment>
<keyword evidence="2" id="KW-0479">Metal-binding</keyword>
<feature type="domain" description="Nudix hydrolase" evidence="4">
    <location>
        <begin position="136"/>
        <end position="266"/>
    </location>
</feature>
<dbReference type="EMBL" id="JAHRHJ020000004">
    <property type="protein sequence ID" value="KAH9318476.1"/>
    <property type="molecule type" value="Genomic_DNA"/>
</dbReference>
<dbReference type="Pfam" id="PF18290">
    <property type="entry name" value="Nudix_hydro"/>
    <property type="match status" value="1"/>
</dbReference>
<dbReference type="FunFam" id="3.90.79.10:FF:000015">
    <property type="entry name" value="Nudix hydrolase 8"/>
    <property type="match status" value="1"/>
</dbReference>
<keyword evidence="6" id="KW-1185">Reference proteome</keyword>
<gene>
    <name evidence="5" type="ORF">KI387_020245</name>
</gene>
<organism evidence="5 6">
    <name type="scientific">Taxus chinensis</name>
    <name type="common">Chinese yew</name>
    <name type="synonym">Taxus wallichiana var. chinensis</name>
    <dbReference type="NCBI Taxonomy" id="29808"/>
    <lineage>
        <taxon>Eukaryota</taxon>
        <taxon>Viridiplantae</taxon>
        <taxon>Streptophyta</taxon>
        <taxon>Embryophyta</taxon>
        <taxon>Tracheophyta</taxon>
        <taxon>Spermatophyta</taxon>
        <taxon>Pinopsida</taxon>
        <taxon>Pinidae</taxon>
        <taxon>Conifers II</taxon>
        <taxon>Cupressales</taxon>
        <taxon>Taxaceae</taxon>
        <taxon>Taxus</taxon>
    </lineage>
</organism>
<dbReference type="PROSITE" id="PS00893">
    <property type="entry name" value="NUDIX_BOX"/>
    <property type="match status" value="1"/>
</dbReference>
<dbReference type="InterPro" id="IPR003293">
    <property type="entry name" value="Nudix_hydrolase6-like"/>
</dbReference>
<keyword evidence="3" id="KW-0378">Hydrolase</keyword>
<protein>
    <recommendedName>
        <fullName evidence="4">Nudix hydrolase domain-containing protein</fullName>
    </recommendedName>
</protein>
<dbReference type="InterPro" id="IPR015797">
    <property type="entry name" value="NUDIX_hydrolase-like_dom_sf"/>
</dbReference>
<dbReference type="SUPFAM" id="SSF55811">
    <property type="entry name" value="Nudix"/>
    <property type="match status" value="1"/>
</dbReference>
<evidence type="ECO:0000313" key="6">
    <source>
        <dbReference type="Proteomes" id="UP000824469"/>
    </source>
</evidence>
<evidence type="ECO:0000259" key="4">
    <source>
        <dbReference type="PROSITE" id="PS51462"/>
    </source>
</evidence>
<proteinExistence type="inferred from homology"/>
<dbReference type="Pfam" id="PF00293">
    <property type="entry name" value="NUDIX"/>
    <property type="match status" value="1"/>
</dbReference>
<evidence type="ECO:0000256" key="3">
    <source>
        <dbReference type="ARBA" id="ARBA00022801"/>
    </source>
</evidence>